<evidence type="ECO:0000256" key="1">
    <source>
        <dbReference type="SAM" id="MobiDB-lite"/>
    </source>
</evidence>
<sequence>MYPDWPLSSVDLVPLPLCDGPKLKTFDFQGAQTIEFLEHVGEGLHAHVFKVQIREQIYALKLFRFVYDHNWLGPASDTDPDDRVLMSAFYDYAEPFSCECRAFGRLHEAGHEKLAVGCFGYILLDEDHERALHRHFVDIDFNGDIEYPGGDDMRSRFLGRDGRPPPIRGVVKEFRPQDEEEELQPAVVSKMLGDIGRLQQLGILRIDVAARQLVGGKISDFSTAITVPHFVTTPELNPSLTREMRIAMELETFELSNDDYLAFDEMMFDWNLQHADEKGTIAVRAFPGGHGSPPLRHYELRNKAARKRVFTYVDPRQYNWRRRTKGINKSRRRRLRAKPPTWVYYCGQDGELAARLRKSQPAGPTLQWDYRDGLIFPRQLLGREYAVEDVAVALVKRVDIELVPEPDGIVIDDGPLARTVLAGFRLARDRRLRLRAQVNTVSKRFAQKYALQRTGSNHTNASGRKNLAKGRIRHRKFVGAARHNAEGAISQGRPKKEEAPYT</sequence>
<dbReference type="OrthoDB" id="3432781at2759"/>
<evidence type="ECO:0000313" key="3">
    <source>
        <dbReference type="Proteomes" id="UP000014074"/>
    </source>
</evidence>
<organism evidence="2 3">
    <name type="scientific">Phaeoacremonium minimum (strain UCR-PA7)</name>
    <name type="common">Esca disease fungus</name>
    <name type="synonym">Togninia minima</name>
    <dbReference type="NCBI Taxonomy" id="1286976"/>
    <lineage>
        <taxon>Eukaryota</taxon>
        <taxon>Fungi</taxon>
        <taxon>Dikarya</taxon>
        <taxon>Ascomycota</taxon>
        <taxon>Pezizomycotina</taxon>
        <taxon>Sordariomycetes</taxon>
        <taxon>Sordariomycetidae</taxon>
        <taxon>Togniniales</taxon>
        <taxon>Togniniaceae</taxon>
        <taxon>Phaeoacremonium</taxon>
    </lineage>
</organism>
<proteinExistence type="predicted"/>
<dbReference type="HOGENOM" id="CLU_042091_0_1_1"/>
<dbReference type="Pfam" id="PF13095">
    <property type="entry name" value="FTA2"/>
    <property type="match status" value="1"/>
</dbReference>
<gene>
    <name evidence="2" type="ORF">UCRPA7_5036</name>
</gene>
<name>R8BJB9_PHAM7</name>
<accession>R8BJB9</accession>
<dbReference type="eggNOG" id="ENOG502T2GP">
    <property type="taxonomic scope" value="Eukaryota"/>
</dbReference>
<dbReference type="GeneID" id="19325550"/>
<evidence type="ECO:0000313" key="2">
    <source>
        <dbReference type="EMBL" id="EON99438.1"/>
    </source>
</evidence>
<protein>
    <submittedName>
        <fullName evidence="2">Uncharacterized protein</fullName>
    </submittedName>
</protein>
<dbReference type="KEGG" id="tmn:UCRPA7_5036"/>
<dbReference type="EMBL" id="KB933150">
    <property type="protein sequence ID" value="EON99438.1"/>
    <property type="molecule type" value="Genomic_DNA"/>
</dbReference>
<dbReference type="AlphaFoldDB" id="R8BJB9"/>
<feature type="region of interest" description="Disordered" evidence="1">
    <location>
        <begin position="483"/>
        <end position="502"/>
    </location>
</feature>
<keyword evidence="3" id="KW-1185">Reference proteome</keyword>
<dbReference type="RefSeq" id="XP_007915784.1">
    <property type="nucleotide sequence ID" value="XM_007917593.1"/>
</dbReference>
<dbReference type="InterPro" id="IPR025213">
    <property type="entry name" value="Sim4_Fta2"/>
</dbReference>
<reference evidence="3" key="1">
    <citation type="journal article" date="2013" name="Genome Announc.">
        <title>Draft genome sequence of the ascomycete Phaeoacremonium aleophilum strain UCR-PA7, a causal agent of the esca disease complex in grapevines.</title>
        <authorList>
            <person name="Blanco-Ulate B."/>
            <person name="Rolshausen P."/>
            <person name="Cantu D."/>
        </authorList>
    </citation>
    <scope>NUCLEOTIDE SEQUENCE [LARGE SCALE GENOMIC DNA]</scope>
    <source>
        <strain evidence="3">UCR-PA7</strain>
    </source>
</reference>
<dbReference type="Proteomes" id="UP000014074">
    <property type="component" value="Unassembled WGS sequence"/>
</dbReference>